<reference evidence="1 2" key="1">
    <citation type="submission" date="2011-06" db="EMBL/GenBank/DDBJ databases">
        <title>The draft genome of Thiocapsa marina 5811.</title>
        <authorList>
            <consortium name="US DOE Joint Genome Institute (JGI-PGF)"/>
            <person name="Lucas S."/>
            <person name="Han J."/>
            <person name="Cheng J.-F."/>
            <person name="Goodwin L."/>
            <person name="Pitluck S."/>
            <person name="Peters L."/>
            <person name="Land M.L."/>
            <person name="Hauser L."/>
            <person name="Vogl K."/>
            <person name="Liu Z."/>
            <person name="Imhoff J."/>
            <person name="Thiel V."/>
            <person name="Frigaard N.-U."/>
            <person name="Bryant D."/>
            <person name="Woyke T.J."/>
        </authorList>
    </citation>
    <scope>NUCLEOTIDE SEQUENCE [LARGE SCALE GENOMIC DNA]</scope>
    <source>
        <strain evidence="1 2">5811</strain>
    </source>
</reference>
<dbReference type="EMBL" id="AFWV01000006">
    <property type="protein sequence ID" value="EGV18538.1"/>
    <property type="molecule type" value="Genomic_DNA"/>
</dbReference>
<proteinExistence type="predicted"/>
<keyword evidence="2" id="KW-1185">Reference proteome</keyword>
<dbReference type="AlphaFoldDB" id="F9UAS0"/>
<sequence length="38" mass="4187">MTTIVNNVKPLHAARSGQMPDLALKADPHTRYALIVRS</sequence>
<protein>
    <submittedName>
        <fullName evidence="1">Uncharacterized protein</fullName>
    </submittedName>
</protein>
<evidence type="ECO:0000313" key="1">
    <source>
        <dbReference type="EMBL" id="EGV18538.1"/>
    </source>
</evidence>
<name>F9UAS0_9GAMM</name>
<evidence type="ECO:0000313" key="2">
    <source>
        <dbReference type="Proteomes" id="UP000005459"/>
    </source>
</evidence>
<accession>F9UAS0</accession>
<gene>
    <name evidence="1" type="ORF">ThimaDRAFT_1956</name>
</gene>
<organism evidence="1 2">
    <name type="scientific">Thiocapsa marina 5811</name>
    <dbReference type="NCBI Taxonomy" id="768671"/>
    <lineage>
        <taxon>Bacteria</taxon>
        <taxon>Pseudomonadati</taxon>
        <taxon>Pseudomonadota</taxon>
        <taxon>Gammaproteobacteria</taxon>
        <taxon>Chromatiales</taxon>
        <taxon>Chromatiaceae</taxon>
        <taxon>Thiocapsa</taxon>
    </lineage>
</organism>
<dbReference type="Proteomes" id="UP000005459">
    <property type="component" value="Unassembled WGS sequence"/>
</dbReference>